<dbReference type="Pfam" id="PF16868">
    <property type="entry name" value="NMT1_3"/>
    <property type="match status" value="1"/>
</dbReference>
<dbReference type="InterPro" id="IPR011852">
    <property type="entry name" value="TRAP_TAXI"/>
</dbReference>
<dbReference type="RefSeq" id="WP_084729233.1">
    <property type="nucleotide sequence ID" value="NZ_BMLR01000012.1"/>
</dbReference>
<organism evidence="2 3">
    <name type="scientific">Roseovarius pacificus</name>
    <dbReference type="NCBI Taxonomy" id="337701"/>
    <lineage>
        <taxon>Bacteria</taxon>
        <taxon>Pseudomonadati</taxon>
        <taxon>Pseudomonadota</taxon>
        <taxon>Alphaproteobacteria</taxon>
        <taxon>Rhodobacterales</taxon>
        <taxon>Roseobacteraceae</taxon>
        <taxon>Roseovarius</taxon>
    </lineage>
</organism>
<evidence type="ECO:0000313" key="3">
    <source>
        <dbReference type="Proteomes" id="UP000183974"/>
    </source>
</evidence>
<dbReference type="SUPFAM" id="SSF53850">
    <property type="entry name" value="Periplasmic binding protein-like II"/>
    <property type="match status" value="1"/>
</dbReference>
<keyword evidence="1" id="KW-0732">Signal</keyword>
<reference evidence="2 3" key="1">
    <citation type="submission" date="2016-11" db="EMBL/GenBank/DDBJ databases">
        <authorList>
            <person name="Jaros S."/>
            <person name="Januszkiewicz K."/>
            <person name="Wedrychowicz H."/>
        </authorList>
    </citation>
    <scope>NUCLEOTIDE SEQUENCE [LARGE SCALE GENOMIC DNA]</scope>
    <source>
        <strain evidence="2 3">DSM 29589</strain>
    </source>
</reference>
<dbReference type="AlphaFoldDB" id="A0A1M7GVY8"/>
<evidence type="ECO:0000313" key="2">
    <source>
        <dbReference type="EMBL" id="SHM20532.1"/>
    </source>
</evidence>
<sequence length="312" mass="32359">MMKIRTLKAFVLAGMTCFAGSVQAQNLTLASGPSGGTWYPLGAALAKIIEEEIPGTRVSVVNGVTVANILGTNAGQYDLALSLSTSNVDAIEGVGDSFPATQDNIRGIVGFYPAPYQMAVSADSDIQTISDFSGKVINPGVVGGATDVLTHAILDLNGLSYDDMDRVERLSYADASMQLKDGHLDVFCGILSVPSGAITEAALGSGVRLIPMDEESISKLKEKNGGYVSVEIPGGTYKGQDEPVPAIGMNNVLIANADLDADLVEKITRAIVENAEKLHAVNAALNNFGPDTAANGIGAELHPGAAAYFGQQ</sequence>
<evidence type="ECO:0008006" key="4">
    <source>
        <dbReference type="Google" id="ProtNLM"/>
    </source>
</evidence>
<feature type="chain" id="PRO_5009926320" description="TRAP transporter solute receptor, TAXI family" evidence="1">
    <location>
        <begin position="25"/>
        <end position="312"/>
    </location>
</feature>
<dbReference type="EMBL" id="FRBR01000011">
    <property type="protein sequence ID" value="SHM20532.1"/>
    <property type="molecule type" value="Genomic_DNA"/>
</dbReference>
<accession>A0A1M7GVY8</accession>
<keyword evidence="3" id="KW-1185">Reference proteome</keyword>
<dbReference type="PANTHER" id="PTHR42941:SF1">
    <property type="entry name" value="SLL1037 PROTEIN"/>
    <property type="match status" value="1"/>
</dbReference>
<dbReference type="CDD" id="cd13520">
    <property type="entry name" value="PBP2_TAXI_TRAP"/>
    <property type="match status" value="1"/>
</dbReference>
<gene>
    <name evidence="2" type="ORF">SAMN05444398_111111</name>
</gene>
<dbReference type="NCBIfam" id="TIGR02122">
    <property type="entry name" value="TRAP_TAXI"/>
    <property type="match status" value="1"/>
</dbReference>
<dbReference type="OrthoDB" id="9776669at2"/>
<dbReference type="Proteomes" id="UP000183974">
    <property type="component" value="Unassembled WGS sequence"/>
</dbReference>
<feature type="signal peptide" evidence="1">
    <location>
        <begin position="1"/>
        <end position="24"/>
    </location>
</feature>
<name>A0A1M7GVY8_9RHOB</name>
<proteinExistence type="predicted"/>
<evidence type="ECO:0000256" key="1">
    <source>
        <dbReference type="SAM" id="SignalP"/>
    </source>
</evidence>
<dbReference type="Gene3D" id="3.40.190.10">
    <property type="entry name" value="Periplasmic binding protein-like II"/>
    <property type="match status" value="2"/>
</dbReference>
<protein>
    <recommendedName>
        <fullName evidence="4">TRAP transporter solute receptor, TAXI family</fullName>
    </recommendedName>
</protein>
<dbReference type="PANTHER" id="PTHR42941">
    <property type="entry name" value="SLL1037 PROTEIN"/>
    <property type="match status" value="1"/>
</dbReference>
<dbReference type="STRING" id="337701.SAMN05444398_111111"/>